<dbReference type="InterPro" id="IPR039295">
    <property type="entry name" value="MSB2"/>
</dbReference>
<proteinExistence type="predicted"/>
<dbReference type="GO" id="GO:0009986">
    <property type="term" value="C:cell surface"/>
    <property type="evidence" value="ECO:0007669"/>
    <property type="project" value="TreeGrafter"/>
</dbReference>
<evidence type="ECO:0008006" key="5">
    <source>
        <dbReference type="Google" id="ProtNLM"/>
    </source>
</evidence>
<keyword evidence="4" id="KW-1185">Reference proteome</keyword>
<feature type="compositionally biased region" description="Low complexity" evidence="1">
    <location>
        <begin position="104"/>
        <end position="131"/>
    </location>
</feature>
<dbReference type="GO" id="GO:0031505">
    <property type="term" value="P:fungal-type cell wall organization"/>
    <property type="evidence" value="ECO:0007669"/>
    <property type="project" value="TreeGrafter"/>
</dbReference>
<dbReference type="Proteomes" id="UP000800094">
    <property type="component" value="Unassembled WGS sequence"/>
</dbReference>
<feature type="region of interest" description="Disordered" evidence="1">
    <location>
        <begin position="350"/>
        <end position="385"/>
    </location>
</feature>
<evidence type="ECO:0000313" key="3">
    <source>
        <dbReference type="EMBL" id="KAF2243011.1"/>
    </source>
</evidence>
<dbReference type="OrthoDB" id="3366093at2759"/>
<feature type="region of interest" description="Disordered" evidence="1">
    <location>
        <begin position="424"/>
        <end position="497"/>
    </location>
</feature>
<feature type="compositionally biased region" description="Polar residues" evidence="1">
    <location>
        <begin position="86"/>
        <end position="103"/>
    </location>
</feature>
<feature type="compositionally biased region" description="Low complexity" evidence="1">
    <location>
        <begin position="456"/>
        <end position="480"/>
    </location>
</feature>
<dbReference type="PANTHER" id="PTHR35778:SF1">
    <property type="entry name" value="SIGNALING MUCIN HKR1-RELATED"/>
    <property type="match status" value="1"/>
</dbReference>
<dbReference type="GO" id="GO:0030427">
    <property type="term" value="C:site of polarized growth"/>
    <property type="evidence" value="ECO:0007669"/>
    <property type="project" value="TreeGrafter"/>
</dbReference>
<feature type="compositionally biased region" description="Polar residues" evidence="1">
    <location>
        <begin position="188"/>
        <end position="217"/>
    </location>
</feature>
<dbReference type="RefSeq" id="XP_033678015.1">
    <property type="nucleotide sequence ID" value="XM_033824236.1"/>
</dbReference>
<accession>A0A6A6HY81</accession>
<keyword evidence="2" id="KW-0472">Membrane</keyword>
<dbReference type="GO" id="GO:0007232">
    <property type="term" value="P:osmosensory signaling pathway via Sho1 osmosensor"/>
    <property type="evidence" value="ECO:0007669"/>
    <property type="project" value="InterPro"/>
</dbReference>
<dbReference type="PANTHER" id="PTHR35778">
    <property type="entry name" value="SIGNALING MUCIN HKR1-RELATED"/>
    <property type="match status" value="1"/>
</dbReference>
<feature type="region of interest" description="Disordered" evidence="1">
    <location>
        <begin position="86"/>
        <end position="231"/>
    </location>
</feature>
<keyword evidence="2" id="KW-1133">Transmembrane helix</keyword>
<dbReference type="GO" id="GO:0005576">
    <property type="term" value="C:extracellular region"/>
    <property type="evidence" value="ECO:0007669"/>
    <property type="project" value="TreeGrafter"/>
</dbReference>
<gene>
    <name evidence="3" type="ORF">BU26DRAFT_437485</name>
</gene>
<dbReference type="GO" id="GO:0005034">
    <property type="term" value="F:osmosensor activity"/>
    <property type="evidence" value="ECO:0007669"/>
    <property type="project" value="InterPro"/>
</dbReference>
<name>A0A6A6HY81_9PLEO</name>
<dbReference type="EMBL" id="ML987206">
    <property type="protein sequence ID" value="KAF2243011.1"/>
    <property type="molecule type" value="Genomic_DNA"/>
</dbReference>
<feature type="compositionally biased region" description="Polar residues" evidence="1">
    <location>
        <begin position="427"/>
        <end position="442"/>
    </location>
</feature>
<feature type="compositionally biased region" description="Polar residues" evidence="1">
    <location>
        <begin position="132"/>
        <end position="167"/>
    </location>
</feature>
<organism evidence="3 4">
    <name type="scientific">Trematosphaeria pertusa</name>
    <dbReference type="NCBI Taxonomy" id="390896"/>
    <lineage>
        <taxon>Eukaryota</taxon>
        <taxon>Fungi</taxon>
        <taxon>Dikarya</taxon>
        <taxon>Ascomycota</taxon>
        <taxon>Pezizomycotina</taxon>
        <taxon>Dothideomycetes</taxon>
        <taxon>Pleosporomycetidae</taxon>
        <taxon>Pleosporales</taxon>
        <taxon>Massarineae</taxon>
        <taxon>Trematosphaeriaceae</taxon>
        <taxon>Trematosphaeria</taxon>
    </lineage>
</organism>
<sequence>MLSSIVSDLPTIIPVPTGTAPLPTVIPSTIGTGLPSGLPTSLSVPISVPTSESTLPLPSTDIPTILPPTSTGISLPIPSSGVPTLTVSGSTSGIVPPSSGTGVTSAPTAISSTASETIIPTSEEPSTTLSTVLPSDTSVPPSSANGTTSQVPISTPKVTPSSTSESEAITIPFTPPPTKTGPMHSILPTATNSETTYNVGSSILQQPSGSPTASATGIPSDMAQWISPPEGMPTSIPDDKFLGQIGFYFGLNYAFVSANDGGNQIFTYLKKAVADGLGIEQDDVVNYGLRAVDTSQWQGFITTLAVFMIPKDLNSTLALQIRNPATPFWHNKNETVNQLTSVVDPSWPLPYGKLPGDSSPSQDNDPAATATGGPADGGAIGGDMAASRRVNPTSVGIATGAVLGAMAYGAAMFFVARRYRNRRMAHQRSSSVPSTSRFTYGSMNGPAWMSGGRGPGRLTPGGRDSRGSRGSSSSNGRSVRTQQISAPVMAENSLGWN</sequence>
<dbReference type="GO" id="GO:0030010">
    <property type="term" value="P:establishment of cell polarity"/>
    <property type="evidence" value="ECO:0007669"/>
    <property type="project" value="TreeGrafter"/>
</dbReference>
<protein>
    <recommendedName>
        <fullName evidence="5">Basic proline-rich protein</fullName>
    </recommendedName>
</protein>
<dbReference type="GO" id="GO:0001402">
    <property type="term" value="P:signal transduction involved in filamentous growth"/>
    <property type="evidence" value="ECO:0007669"/>
    <property type="project" value="TreeGrafter"/>
</dbReference>
<evidence type="ECO:0000256" key="2">
    <source>
        <dbReference type="SAM" id="Phobius"/>
    </source>
</evidence>
<feature type="transmembrane region" description="Helical" evidence="2">
    <location>
        <begin position="395"/>
        <end position="416"/>
    </location>
</feature>
<evidence type="ECO:0000256" key="1">
    <source>
        <dbReference type="SAM" id="MobiDB-lite"/>
    </source>
</evidence>
<dbReference type="GO" id="GO:0005886">
    <property type="term" value="C:plasma membrane"/>
    <property type="evidence" value="ECO:0007669"/>
    <property type="project" value="InterPro"/>
</dbReference>
<dbReference type="GO" id="GO:0006972">
    <property type="term" value="P:hyperosmotic response"/>
    <property type="evidence" value="ECO:0007669"/>
    <property type="project" value="TreeGrafter"/>
</dbReference>
<dbReference type="AlphaFoldDB" id="A0A6A6HY81"/>
<evidence type="ECO:0000313" key="4">
    <source>
        <dbReference type="Proteomes" id="UP000800094"/>
    </source>
</evidence>
<dbReference type="GeneID" id="54577566"/>
<reference evidence="3" key="1">
    <citation type="journal article" date="2020" name="Stud. Mycol.">
        <title>101 Dothideomycetes genomes: a test case for predicting lifestyles and emergence of pathogens.</title>
        <authorList>
            <person name="Haridas S."/>
            <person name="Albert R."/>
            <person name="Binder M."/>
            <person name="Bloem J."/>
            <person name="Labutti K."/>
            <person name="Salamov A."/>
            <person name="Andreopoulos B."/>
            <person name="Baker S."/>
            <person name="Barry K."/>
            <person name="Bills G."/>
            <person name="Bluhm B."/>
            <person name="Cannon C."/>
            <person name="Castanera R."/>
            <person name="Culley D."/>
            <person name="Daum C."/>
            <person name="Ezra D."/>
            <person name="Gonzalez J."/>
            <person name="Henrissat B."/>
            <person name="Kuo A."/>
            <person name="Liang C."/>
            <person name="Lipzen A."/>
            <person name="Lutzoni F."/>
            <person name="Magnuson J."/>
            <person name="Mondo S."/>
            <person name="Nolan M."/>
            <person name="Ohm R."/>
            <person name="Pangilinan J."/>
            <person name="Park H.-J."/>
            <person name="Ramirez L."/>
            <person name="Alfaro M."/>
            <person name="Sun H."/>
            <person name="Tritt A."/>
            <person name="Yoshinaga Y."/>
            <person name="Zwiers L.-H."/>
            <person name="Turgeon B."/>
            <person name="Goodwin S."/>
            <person name="Spatafora J."/>
            <person name="Crous P."/>
            <person name="Grigoriev I."/>
        </authorList>
    </citation>
    <scope>NUCLEOTIDE SEQUENCE</scope>
    <source>
        <strain evidence="3">CBS 122368</strain>
    </source>
</reference>
<keyword evidence="2" id="KW-0812">Transmembrane</keyword>